<sequence>MQTGEPSRTALGAAIYRAHHQLADAGRVFHDPLAVPILGRMPELTDTFFDRDLHGQVRLLVAARSRFAEDALAEAVAAGTTQAVILGAGLDTFAYRNPHPRLRVFEIDHPDTQEWKRQRLRDADIAVPASLTYVPADFEHQTLDQALAATDFDPAVPAFVIWLGVTVYLTESAIQATLHYLGTLAAGSQLVLDYAEPVVPSTPEEHAAAEFRKQRLAQINERWLSFFSPEDIAGELHRAGFEVAEDLGPTATAVRYAGAAVDTPERPGPHILRAVVRG</sequence>
<keyword evidence="4 7" id="KW-0808">Transferase</keyword>
<evidence type="ECO:0000313" key="8">
    <source>
        <dbReference type="Proteomes" id="UP000247569"/>
    </source>
</evidence>
<reference evidence="7 8" key="1">
    <citation type="submission" date="2018-05" db="EMBL/GenBank/DDBJ databases">
        <title>Genomic Encyclopedia of Type Strains, Phase IV (KMG-IV): sequencing the most valuable type-strain genomes for metagenomic binning, comparative biology and taxonomic classification.</title>
        <authorList>
            <person name="Goeker M."/>
        </authorList>
    </citation>
    <scope>NUCLEOTIDE SEQUENCE [LARGE SCALE GENOMIC DNA]</scope>
    <source>
        <strain evidence="7 8">DSM 44704</strain>
    </source>
</reference>
<dbReference type="InterPro" id="IPR029063">
    <property type="entry name" value="SAM-dependent_MTases_sf"/>
</dbReference>
<dbReference type="InterPro" id="IPR011610">
    <property type="entry name" value="SAM_mthyl_Trfase_ML2640-like"/>
</dbReference>
<keyword evidence="3 6" id="KW-0489">Methyltransferase</keyword>
<dbReference type="GO" id="GO:0008168">
    <property type="term" value="F:methyltransferase activity"/>
    <property type="evidence" value="ECO:0007669"/>
    <property type="project" value="UniProtKB-UniRule"/>
</dbReference>
<protein>
    <recommendedName>
        <fullName evidence="6">S-adenosyl-L-methionine-dependent methyltransferase</fullName>
        <ecNumber evidence="6">2.1.1.-</ecNumber>
    </recommendedName>
</protein>
<dbReference type="PANTHER" id="PTHR43619">
    <property type="entry name" value="S-ADENOSYL-L-METHIONINE-DEPENDENT METHYLTRANSFERASE YKTD-RELATED"/>
    <property type="match status" value="1"/>
</dbReference>
<gene>
    <name evidence="7" type="ORF">DFR70_111106</name>
</gene>
<proteinExistence type="inferred from homology"/>
<dbReference type="EMBL" id="QJKF01000011">
    <property type="protein sequence ID" value="PXX59722.1"/>
    <property type="molecule type" value="Genomic_DNA"/>
</dbReference>
<dbReference type="SUPFAM" id="SSF53335">
    <property type="entry name" value="S-adenosyl-L-methionine-dependent methyltransferases"/>
    <property type="match status" value="1"/>
</dbReference>
<name>A0A318KH55_9NOCA</name>
<dbReference type="EC" id="2.1.1.-" evidence="6"/>
<evidence type="ECO:0000313" key="7">
    <source>
        <dbReference type="EMBL" id="PXX59722.1"/>
    </source>
</evidence>
<keyword evidence="5 6" id="KW-0949">S-adenosyl-L-methionine</keyword>
<comment type="function">
    <text evidence="1 6">Exhibits S-adenosyl-L-methionine-dependent methyltransferase activity.</text>
</comment>
<comment type="similarity">
    <text evidence="2 6">Belongs to the UPF0677 family.</text>
</comment>
<comment type="caution">
    <text evidence="7">The sequence shown here is derived from an EMBL/GenBank/DDBJ whole genome shotgun (WGS) entry which is preliminary data.</text>
</comment>
<dbReference type="OrthoDB" id="9806164at2"/>
<dbReference type="InterPro" id="IPR007213">
    <property type="entry name" value="Ppm1/Ppm2/Tcmp"/>
</dbReference>
<dbReference type="Gene3D" id="3.40.50.150">
    <property type="entry name" value="Vaccinia Virus protein VP39"/>
    <property type="match status" value="1"/>
</dbReference>
<accession>A0A318KH55</accession>
<evidence type="ECO:0000256" key="2">
    <source>
        <dbReference type="ARBA" id="ARBA00008138"/>
    </source>
</evidence>
<dbReference type="GO" id="GO:0032259">
    <property type="term" value="P:methylation"/>
    <property type="evidence" value="ECO:0007669"/>
    <property type="project" value="UniProtKB-KW"/>
</dbReference>
<organism evidence="7 8">
    <name type="scientific">Nocardia tenerifensis</name>
    <dbReference type="NCBI Taxonomy" id="228006"/>
    <lineage>
        <taxon>Bacteria</taxon>
        <taxon>Bacillati</taxon>
        <taxon>Actinomycetota</taxon>
        <taxon>Actinomycetes</taxon>
        <taxon>Mycobacteriales</taxon>
        <taxon>Nocardiaceae</taxon>
        <taxon>Nocardia</taxon>
    </lineage>
</organism>
<evidence type="ECO:0000256" key="1">
    <source>
        <dbReference type="ARBA" id="ARBA00003907"/>
    </source>
</evidence>
<dbReference type="RefSeq" id="WP_040732655.1">
    <property type="nucleotide sequence ID" value="NZ_QJKF01000011.1"/>
</dbReference>
<evidence type="ECO:0000256" key="3">
    <source>
        <dbReference type="ARBA" id="ARBA00022603"/>
    </source>
</evidence>
<dbReference type="AlphaFoldDB" id="A0A318KH55"/>
<dbReference type="Proteomes" id="UP000247569">
    <property type="component" value="Unassembled WGS sequence"/>
</dbReference>
<evidence type="ECO:0000256" key="5">
    <source>
        <dbReference type="ARBA" id="ARBA00022691"/>
    </source>
</evidence>
<evidence type="ECO:0000256" key="6">
    <source>
        <dbReference type="RuleBase" id="RU362030"/>
    </source>
</evidence>
<dbReference type="PANTHER" id="PTHR43619:SF2">
    <property type="entry name" value="S-ADENOSYL-L-METHIONINE-DEPENDENT METHYLTRANSFERASES SUPERFAMILY PROTEIN"/>
    <property type="match status" value="1"/>
</dbReference>
<evidence type="ECO:0000256" key="4">
    <source>
        <dbReference type="ARBA" id="ARBA00022679"/>
    </source>
</evidence>
<keyword evidence="8" id="KW-1185">Reference proteome</keyword>
<dbReference type="Pfam" id="PF04072">
    <property type="entry name" value="LCM"/>
    <property type="match status" value="1"/>
</dbReference>
<dbReference type="NCBIfam" id="TIGR00027">
    <property type="entry name" value="mthyl_TIGR00027"/>
    <property type="match status" value="1"/>
</dbReference>